<name>Q1YE62_AURMS</name>
<sequence length="294" mass="31244">MSDSRRRRARRTSEIARGCAIMPSSNGSTSAPAGAPALSDRLPGASGQADVGAAVPGAMSGALDRLNRLAPPWDEIALTQLLGDVATDFGFSHAAVLSVPSTDDGGTATRLLLSNWSESFGQAYEQLGLHRSKLVVGALKTDPMPFVWDIDTLYGADEPDPSPAARMLMEAEYLAGAFFPVHGLTAFNGALSFAGRSCALPAEAIRELHLFAFALFGMLAAARFEENRRNNPLSVRERDCLKLAMLGKTSSEIGIILSLSEYTISQYLTAAQRKLDASNRTHAVALAAQLGYLS</sequence>
<dbReference type="InterPro" id="IPR036388">
    <property type="entry name" value="WH-like_DNA-bd_sf"/>
</dbReference>
<organism evidence="6 7">
    <name type="scientific">Aurantimonas manganoxydans (strain ATCC BAA-1229 / DSM 21871 / SI85-9A1)</name>
    <dbReference type="NCBI Taxonomy" id="287752"/>
    <lineage>
        <taxon>Bacteria</taxon>
        <taxon>Pseudomonadati</taxon>
        <taxon>Pseudomonadota</taxon>
        <taxon>Alphaproteobacteria</taxon>
        <taxon>Hyphomicrobiales</taxon>
        <taxon>Aurantimonadaceae</taxon>
        <taxon>Aurantimonas</taxon>
    </lineage>
</organism>
<keyword evidence="3" id="KW-0804">Transcription</keyword>
<dbReference type="Proteomes" id="UP000000321">
    <property type="component" value="Unassembled WGS sequence"/>
</dbReference>
<dbReference type="SUPFAM" id="SSF46894">
    <property type="entry name" value="C-terminal effector domain of the bipartite response regulators"/>
    <property type="match status" value="1"/>
</dbReference>
<dbReference type="PROSITE" id="PS50043">
    <property type="entry name" value="HTH_LUXR_2"/>
    <property type="match status" value="1"/>
</dbReference>
<dbReference type="InterPro" id="IPR000792">
    <property type="entry name" value="Tscrpt_reg_LuxR_C"/>
</dbReference>
<keyword evidence="1" id="KW-0805">Transcription regulation</keyword>
<dbReference type="GO" id="GO:0006355">
    <property type="term" value="P:regulation of DNA-templated transcription"/>
    <property type="evidence" value="ECO:0007669"/>
    <property type="project" value="InterPro"/>
</dbReference>
<evidence type="ECO:0000256" key="1">
    <source>
        <dbReference type="ARBA" id="ARBA00023015"/>
    </source>
</evidence>
<dbReference type="PANTHER" id="PTHR44688:SF16">
    <property type="entry name" value="DNA-BINDING TRANSCRIPTIONAL ACTIVATOR DEVR_DOSR"/>
    <property type="match status" value="1"/>
</dbReference>
<gene>
    <name evidence="6" type="ORF">SI859A1_03556</name>
</gene>
<protein>
    <submittedName>
        <fullName evidence="6">Possible transcriptional regulator, lysR family</fullName>
    </submittedName>
</protein>
<evidence type="ECO:0000313" key="6">
    <source>
        <dbReference type="EMBL" id="EAS48537.1"/>
    </source>
</evidence>
<dbReference type="SUPFAM" id="SSF75516">
    <property type="entry name" value="Pheromone-binding domain of LuxR-like quorum-sensing transcription factors"/>
    <property type="match status" value="1"/>
</dbReference>
<proteinExistence type="predicted"/>
<dbReference type="CDD" id="cd06170">
    <property type="entry name" value="LuxR_C_like"/>
    <property type="match status" value="1"/>
</dbReference>
<evidence type="ECO:0000256" key="2">
    <source>
        <dbReference type="ARBA" id="ARBA00023125"/>
    </source>
</evidence>
<dbReference type="PANTHER" id="PTHR44688">
    <property type="entry name" value="DNA-BINDING TRANSCRIPTIONAL ACTIVATOR DEVR_DOSR"/>
    <property type="match status" value="1"/>
</dbReference>
<dbReference type="HOGENOM" id="CLU_072786_4_0_5"/>
<keyword evidence="7" id="KW-1185">Reference proteome</keyword>
<evidence type="ECO:0000256" key="4">
    <source>
        <dbReference type="SAM" id="MobiDB-lite"/>
    </source>
</evidence>
<evidence type="ECO:0000313" key="7">
    <source>
        <dbReference type="Proteomes" id="UP000000321"/>
    </source>
</evidence>
<dbReference type="SMART" id="SM00421">
    <property type="entry name" value="HTH_LUXR"/>
    <property type="match status" value="1"/>
</dbReference>
<evidence type="ECO:0000256" key="3">
    <source>
        <dbReference type="ARBA" id="ARBA00023163"/>
    </source>
</evidence>
<dbReference type="BioCyc" id="AURANTIMONAS:SI859A1_03556-MONOMER"/>
<dbReference type="InterPro" id="IPR016032">
    <property type="entry name" value="Sig_transdc_resp-reg_C-effctor"/>
</dbReference>
<dbReference type="InterPro" id="IPR036693">
    <property type="entry name" value="TF_LuxR_autoind-bd_dom_sf"/>
</dbReference>
<reference evidence="6 7" key="1">
    <citation type="journal article" date="2008" name="Appl. Environ. Microbiol.">
        <title>Genomic insights into Mn(II) oxidation by the marine alphaproteobacterium Aurantimonas sp. strain SI85-9A1.</title>
        <authorList>
            <person name="Dick G.J."/>
            <person name="Podell S."/>
            <person name="Johnson H.A."/>
            <person name="Rivera-Espinoza Y."/>
            <person name="Bernier-Latmani R."/>
            <person name="McCarthy J.K."/>
            <person name="Torpey J.W."/>
            <person name="Clement B.G."/>
            <person name="Gaasterland T."/>
            <person name="Tebo B.M."/>
        </authorList>
    </citation>
    <scope>NUCLEOTIDE SEQUENCE [LARGE SCALE GENOMIC DNA]</scope>
    <source>
        <strain evidence="6 7">SI85-9A1</strain>
    </source>
</reference>
<dbReference type="Pfam" id="PF00196">
    <property type="entry name" value="GerE"/>
    <property type="match status" value="1"/>
</dbReference>
<keyword evidence="2" id="KW-0238">DNA-binding</keyword>
<accession>Q1YE62</accession>
<dbReference type="InterPro" id="IPR005143">
    <property type="entry name" value="TF_LuxR_autoind-bd_dom"/>
</dbReference>
<dbReference type="AlphaFoldDB" id="Q1YE62"/>
<dbReference type="GO" id="GO:0003677">
    <property type="term" value="F:DNA binding"/>
    <property type="evidence" value="ECO:0007669"/>
    <property type="project" value="UniProtKB-KW"/>
</dbReference>
<dbReference type="Pfam" id="PF03472">
    <property type="entry name" value="Autoind_bind"/>
    <property type="match status" value="1"/>
</dbReference>
<dbReference type="Gene3D" id="3.30.450.80">
    <property type="entry name" value="Transcription factor LuxR-like, autoinducer-binding domain"/>
    <property type="match status" value="1"/>
</dbReference>
<evidence type="ECO:0000259" key="5">
    <source>
        <dbReference type="PROSITE" id="PS50043"/>
    </source>
</evidence>
<dbReference type="PROSITE" id="PS00622">
    <property type="entry name" value="HTH_LUXR_1"/>
    <property type="match status" value="1"/>
</dbReference>
<dbReference type="PRINTS" id="PR00038">
    <property type="entry name" value="HTHLUXR"/>
</dbReference>
<dbReference type="Gene3D" id="1.10.10.10">
    <property type="entry name" value="Winged helix-like DNA-binding domain superfamily/Winged helix DNA-binding domain"/>
    <property type="match status" value="1"/>
</dbReference>
<feature type="domain" description="HTH luxR-type" evidence="5">
    <location>
        <begin position="226"/>
        <end position="291"/>
    </location>
</feature>
<feature type="region of interest" description="Disordered" evidence="4">
    <location>
        <begin position="20"/>
        <end position="49"/>
    </location>
</feature>
<comment type="caution">
    <text evidence="6">The sequence shown here is derived from an EMBL/GenBank/DDBJ whole genome shotgun (WGS) entry which is preliminary data.</text>
</comment>
<dbReference type="EMBL" id="AAPJ01000009">
    <property type="protein sequence ID" value="EAS48537.1"/>
    <property type="molecule type" value="Genomic_DNA"/>
</dbReference>